<feature type="chain" id="PRO_5008389839" description="Beta-lactamase-inhibitor-like PepSY-like domain-containing protein" evidence="1">
    <location>
        <begin position="19"/>
        <end position="148"/>
    </location>
</feature>
<reference evidence="2 3" key="1">
    <citation type="submission" date="2016-05" db="EMBL/GenBank/DDBJ databases">
        <title>Niabella ginsenosidivorans BS26 whole genome sequencing.</title>
        <authorList>
            <person name="Im W.T."/>
            <person name="Siddiqi M.Z."/>
        </authorList>
    </citation>
    <scope>NUCLEOTIDE SEQUENCE [LARGE SCALE GENOMIC DNA]</scope>
    <source>
        <strain evidence="2 3">BS26</strain>
    </source>
</reference>
<evidence type="ECO:0000313" key="3">
    <source>
        <dbReference type="Proteomes" id="UP000077667"/>
    </source>
</evidence>
<gene>
    <name evidence="2" type="ORF">A8C56_11205</name>
</gene>
<evidence type="ECO:0008006" key="4">
    <source>
        <dbReference type="Google" id="ProtNLM"/>
    </source>
</evidence>
<proteinExistence type="predicted"/>
<organism evidence="2 3">
    <name type="scientific">Niabella ginsenosidivorans</name>
    <dbReference type="NCBI Taxonomy" id="1176587"/>
    <lineage>
        <taxon>Bacteria</taxon>
        <taxon>Pseudomonadati</taxon>
        <taxon>Bacteroidota</taxon>
        <taxon>Chitinophagia</taxon>
        <taxon>Chitinophagales</taxon>
        <taxon>Chitinophagaceae</taxon>
        <taxon>Niabella</taxon>
    </lineage>
</organism>
<name>A0A1A9I456_9BACT</name>
<feature type="signal peptide" evidence="1">
    <location>
        <begin position="1"/>
        <end position="18"/>
    </location>
</feature>
<dbReference type="Proteomes" id="UP000077667">
    <property type="component" value="Chromosome"/>
</dbReference>
<dbReference type="OrthoDB" id="678457at2"/>
<dbReference type="AlphaFoldDB" id="A0A1A9I456"/>
<dbReference type="KEGG" id="nia:A8C56_11205"/>
<keyword evidence="3" id="KW-1185">Reference proteome</keyword>
<evidence type="ECO:0000313" key="2">
    <source>
        <dbReference type="EMBL" id="ANH81472.1"/>
    </source>
</evidence>
<protein>
    <recommendedName>
        <fullName evidence="4">Beta-lactamase-inhibitor-like PepSY-like domain-containing protein</fullName>
    </recommendedName>
</protein>
<keyword evidence="1" id="KW-0732">Signal</keyword>
<sequence>MKKLILIVAAFITVSVNAANDEPAVSAKALETFHQVFSEAADVSWRITGKQNEASFNLNTIRMRVVIDNNGKLVSMLRYYKEEDLPVNIRYSVKKAFENKEIMGVTEFSKNNDVSYYIVLLDHKKMFNVVVDSDGGIIQKRIYDRGDL</sequence>
<dbReference type="EMBL" id="CP015772">
    <property type="protein sequence ID" value="ANH81472.1"/>
    <property type="molecule type" value="Genomic_DNA"/>
</dbReference>
<dbReference type="SUPFAM" id="SSF160574">
    <property type="entry name" value="BT0923-like"/>
    <property type="match status" value="1"/>
</dbReference>
<evidence type="ECO:0000256" key="1">
    <source>
        <dbReference type="SAM" id="SignalP"/>
    </source>
</evidence>
<accession>A0A1A9I456</accession>
<dbReference type="RefSeq" id="WP_067755848.1">
    <property type="nucleotide sequence ID" value="NZ_CP015772.1"/>
</dbReference>
<dbReference type="STRING" id="1176587.A8C56_11205"/>
<dbReference type="Gene3D" id="3.10.450.360">
    <property type="match status" value="1"/>
</dbReference>